<dbReference type="SUPFAM" id="SSF56112">
    <property type="entry name" value="Protein kinase-like (PK-like)"/>
    <property type="match status" value="1"/>
</dbReference>
<reference evidence="8" key="1">
    <citation type="submission" date="2016-10" db="EMBL/GenBank/DDBJ databases">
        <authorList>
            <person name="Benchimol M."/>
            <person name="Almeida L.G."/>
            <person name="Vasconcelos A.T."/>
            <person name="Perreira-Neves A."/>
            <person name="Rosa I.A."/>
            <person name="Tasca T."/>
            <person name="Bogo M.R."/>
            <person name="de Souza W."/>
        </authorList>
    </citation>
    <scope>NUCLEOTIDE SEQUENCE [LARGE SCALE GENOMIC DNA]</scope>
    <source>
        <strain evidence="8">K</strain>
    </source>
</reference>
<dbReference type="SUPFAM" id="SSF48371">
    <property type="entry name" value="ARM repeat"/>
    <property type="match status" value="2"/>
</dbReference>
<dbReference type="InterPro" id="IPR003152">
    <property type="entry name" value="FATC_dom"/>
</dbReference>
<dbReference type="Pfam" id="PF02260">
    <property type="entry name" value="FATC"/>
    <property type="match status" value="1"/>
</dbReference>
<dbReference type="GO" id="GO:0044877">
    <property type="term" value="F:protein-containing complex binding"/>
    <property type="evidence" value="ECO:0007669"/>
    <property type="project" value="InterPro"/>
</dbReference>
<keyword evidence="8" id="KW-0418">Kinase</keyword>
<dbReference type="RefSeq" id="XP_068362189.1">
    <property type="nucleotide sequence ID" value="XM_068492007.1"/>
</dbReference>
<dbReference type="InterPro" id="IPR014009">
    <property type="entry name" value="PIK_FAT"/>
</dbReference>
<dbReference type="GO" id="GO:0004674">
    <property type="term" value="F:protein serine/threonine kinase activity"/>
    <property type="evidence" value="ECO:0007669"/>
    <property type="project" value="UniProtKB-EC"/>
</dbReference>
<feature type="domain" description="FATC" evidence="7">
    <location>
        <begin position="2213"/>
        <end position="2245"/>
    </location>
</feature>
<dbReference type="InterPro" id="IPR026683">
    <property type="entry name" value="TOR_cat"/>
</dbReference>
<dbReference type="OrthoDB" id="381190at2759"/>
<evidence type="ECO:0000256" key="1">
    <source>
        <dbReference type="ARBA" id="ARBA00011031"/>
    </source>
</evidence>
<dbReference type="InterPro" id="IPR036940">
    <property type="entry name" value="PI3/4_kinase_cat_sf"/>
</dbReference>
<dbReference type="InterPro" id="IPR009076">
    <property type="entry name" value="FRB_dom"/>
</dbReference>
<dbReference type="Pfam" id="PF00454">
    <property type="entry name" value="PI3_PI4_kinase"/>
    <property type="match status" value="1"/>
</dbReference>
<evidence type="ECO:0000256" key="3">
    <source>
        <dbReference type="ARBA" id="ARBA00047899"/>
    </source>
</evidence>
<dbReference type="GeneID" id="94826711"/>
<dbReference type="Gene3D" id="1.10.1070.11">
    <property type="entry name" value="Phosphatidylinositol 3-/4-kinase, catalytic domain"/>
    <property type="match status" value="1"/>
</dbReference>
<feature type="domain" description="FAT" evidence="6">
    <location>
        <begin position="1183"/>
        <end position="1730"/>
    </location>
</feature>
<dbReference type="InterPro" id="IPR003151">
    <property type="entry name" value="PIK-rel_kinase_FAT"/>
</dbReference>
<dbReference type="CDD" id="cd05169">
    <property type="entry name" value="PIKKc_TOR"/>
    <property type="match status" value="1"/>
</dbReference>
<dbReference type="SMART" id="SM01343">
    <property type="entry name" value="FATC"/>
    <property type="match status" value="1"/>
</dbReference>
<dbReference type="InterPro" id="IPR016024">
    <property type="entry name" value="ARM-type_fold"/>
</dbReference>
<evidence type="ECO:0000313" key="8">
    <source>
        <dbReference type="EMBL" id="OHT09053.1"/>
    </source>
</evidence>
<sequence>MKNTACLNIAKLFESDEVSDYKSWKKHRKALVSNLGPNLLSFNEVELTALFSSWESEIKDKSVSESIENYMSCMLIISLLCFFRRSFDQVKKFYPVIVLFIGSENRNICRIAIHMLHDLMTESSDNAVFLRETLEIAKQSFHSNNRNQSLFNSLIMLKVIGRFLPNDVFGITLSHLPEIWKATSSFDEEICEIALKVIDIHIQHVPAHTAESFATSLYIDCMNELYSVKSAHEYYGVIEICLSLYKKYPHVIKIRPLIDCLNKILLTRNQKVVIVIYRFLIYVAEKKEKEFSDDLMSHSIIFLISLVIDEAKLFTSTHDDSNFGQNFQIYSKNRLKPTINLLKLLKKLITTVPTEVIPVESIVEMVHFLSVMQKSDPILINNVFGVLATLLLIMPTFNFPLQLFSSSWPSKNYVKSIILTNYPIRNIKSKLQSFCENSCTFDSPLYDQKTALLIIKYFSSILFDDSVFLLEIIQIFSFSPNIKIRCLYAKALAAIDTPLAHSELLKLAAYDNSKYVRICSLKVLKAPLSSSLITSLLTDKSFKVRQTVIPLVAETAHIDPIGTISSIILFVNGFIASNLLSQGPYWCAKTCSLLPSIAQYFAPFSQTLISPLAYICVTFLLHGDRFPESTIDLQAAIHRDFIDSKFDQELYSSTNNGIHLNKSRIYQIENEKWIEKRDEFLFKTLGFLSQYILPYTSQIFPVFIKAFKMYHNENVYLAALESLTKIVMSYESKLNIMQMFPDLLPSLMHLIGNNCSNKVAIAILKLTGTMGATSSVIKCIENDDNAVKHLFTIKNPSYFTTFVLSNLTKMLSSDTSPCIFDAITNTFIQETSFSLPFLQPILQGFIKAIELENNPTKLFNQLEHIIMKSQLHIVPYLNILTPFLKKYIANINGVRISIVMSYNLNTEFVSTSAQLYQSVLLYIDTPKFDFFKAIIKFITFIIIFQHQSVDLYLNTIEDKMFSFNMQKEGLVLKSLSQLVQTNSVSLYTSRIGQLCFNLMKNGPKCPDFLSQLILNLLSYNDLSLYAVEQQCLYHRFLIEHFEEIKLLERRSDITRFIRKIPIELIPVQLSPHSTLRGNPFQNVSQPIFNNARQWIEDLTYRVVSNSPSLSIQSCLGIIEQSQTFRQDIFPIAFFSCWKLATFDDKKEFSIIIQNILEKFETQEPELIHLADFLDRCGHPLLISDDILAASSDVTSFTLFYLQRHLIENQSNTKTIASLLELNFRMGRIESARGLLSSVNSIIDAKFAGKWSEQLGEWEKALEIYEAHELSCDNPVENANFGNLLRCYAHLELWDKVRIRYNAFNSFDQKWKMENAIWYAWAFYHSNEFDKVRFFIRFFIDSNDFNSILFLSLFSIASDEYNKTEKYIQRGFDELTNDLNVFSGSNANKASNNMVFAQHLIELTEVLNMKKTGDKNIPKMWQHRLQNFSHESNAWTKLIEIRSLVLSPEDHMETYLKMLSILRKARKWRLIDAYCDRFFNDQSTIALLISRLKILWARGSKFQAASLLEKMNKLLMAVSYDEIHAILFTIKPNERTFLMNSIPSDTEKINEHERARLLRIQANWQYQLHKKNFSALTEICNVFENSIALISDDFRTWAGWAYTSSAALNALSNSEEEGNENGCKLLSQYSIKAITGFLKAAQLKESDSLEYLCQMFSIFFRYGEDFNIPNLLLEEIILLPPTVIIQIIPQIVVHIAHKGNGVKQIVREIIENFGDEHFQAVIYPLNVLSQVNGSEKAEVAKELMQKLGRKQGHIFSEIKLFIDGMHRSAVSLIEQCISALDSSSYAFRRNDKELIGKIISTMLDVIDSPKCEMDKEFQQTFKSSIQRIKSVFEKFKKGDTTYTRQLWDSLRIFFSELEDKLKKIDSFQLSKISEELAEKNDFDIVIPGTYNVMYNSPELLSIDPLLTVIPTQQHPRTITMKDKNSKSWKFLLKGNEDLRLDQRIMQLFTLINSLLMKNRITPDQTVSIVQYAIVPFAPNAGLISWVTGADTFQQLVNDFRAHRDIKKSLENDMAIQFVGQNFNALNAVQKYEVYLDISKVTKVNELREILWLRSPTPTAWLQRNHNFTTSTALMSIAGYVIGLGDRYPSNIMIQRHTGLVIHIDFGDSFEIALNRKNYPERVPFRMTKMIINALDGSSVEGLFRKCCEDVLWTLRENQSSITAQLEVFIHEPIFSGKAIASVEKTKGILDRVILKLSGKDPFEFYGKDLNEQKFALNIPEQVDRLLHIASNSAEYIRHYVGWCPFW</sequence>
<dbReference type="Gene3D" id="3.30.1010.10">
    <property type="entry name" value="Phosphatidylinositol 3-kinase Catalytic Subunit, Chain A, domain 4"/>
    <property type="match status" value="1"/>
</dbReference>
<dbReference type="Pfam" id="PF08771">
    <property type="entry name" value="FRB_dom"/>
    <property type="match status" value="1"/>
</dbReference>
<dbReference type="InterPro" id="IPR050517">
    <property type="entry name" value="DDR_Repair_Kinase"/>
</dbReference>
<evidence type="ECO:0000256" key="4">
    <source>
        <dbReference type="ARBA" id="ARBA00048679"/>
    </source>
</evidence>
<dbReference type="InterPro" id="IPR000403">
    <property type="entry name" value="PI3/4_kinase_cat_dom"/>
</dbReference>
<dbReference type="PROSITE" id="PS50290">
    <property type="entry name" value="PI3_4_KINASE_3"/>
    <property type="match status" value="1"/>
</dbReference>
<keyword evidence="2" id="KW-0677">Repeat</keyword>
<comment type="caution">
    <text evidence="8">The sequence shown here is derived from an EMBL/GenBank/DDBJ whole genome shotgun (WGS) entry which is preliminary data.</text>
</comment>
<dbReference type="GO" id="GO:0016242">
    <property type="term" value="P:negative regulation of macroautophagy"/>
    <property type="evidence" value="ECO:0007669"/>
    <property type="project" value="TreeGrafter"/>
</dbReference>
<dbReference type="GO" id="GO:0005634">
    <property type="term" value="C:nucleus"/>
    <property type="evidence" value="ECO:0007669"/>
    <property type="project" value="TreeGrafter"/>
</dbReference>
<dbReference type="GO" id="GO:0031929">
    <property type="term" value="P:TOR signaling"/>
    <property type="evidence" value="ECO:0007669"/>
    <property type="project" value="TreeGrafter"/>
</dbReference>
<dbReference type="PANTHER" id="PTHR11139">
    <property type="entry name" value="ATAXIA TELANGIECTASIA MUTATED ATM -RELATED"/>
    <property type="match status" value="1"/>
</dbReference>
<evidence type="ECO:0000259" key="6">
    <source>
        <dbReference type="PROSITE" id="PS51189"/>
    </source>
</evidence>
<dbReference type="VEuPathDB" id="TrichDB:TRFO_04616"/>
<dbReference type="FunFam" id="3.30.1010.10:FF:000025">
    <property type="entry name" value="PIKK family atypical protein kinase"/>
    <property type="match status" value="1"/>
</dbReference>
<keyword evidence="9" id="KW-1185">Reference proteome</keyword>
<name>A0A1J4KI92_9EUKA</name>
<dbReference type="SMART" id="SM01345">
    <property type="entry name" value="Rapamycin_bind"/>
    <property type="match status" value="1"/>
</dbReference>
<dbReference type="GO" id="GO:0031932">
    <property type="term" value="C:TORC2 complex"/>
    <property type="evidence" value="ECO:0007669"/>
    <property type="project" value="TreeGrafter"/>
</dbReference>
<feature type="domain" description="PI3K/PI4K catalytic" evidence="5">
    <location>
        <begin position="1901"/>
        <end position="2216"/>
    </location>
</feature>
<dbReference type="Pfam" id="PF02259">
    <property type="entry name" value="FAT"/>
    <property type="match status" value="1"/>
</dbReference>
<proteinExistence type="inferred from homology"/>
<accession>A0A1J4KI92</accession>
<dbReference type="GO" id="GO:0005737">
    <property type="term" value="C:cytoplasm"/>
    <property type="evidence" value="ECO:0007669"/>
    <property type="project" value="TreeGrafter"/>
</dbReference>
<dbReference type="GO" id="GO:0031931">
    <property type="term" value="C:TORC1 complex"/>
    <property type="evidence" value="ECO:0007669"/>
    <property type="project" value="TreeGrafter"/>
</dbReference>
<keyword evidence="8" id="KW-0808">Transferase</keyword>
<dbReference type="InterPro" id="IPR011989">
    <property type="entry name" value="ARM-like"/>
</dbReference>
<comment type="catalytic activity">
    <reaction evidence="3">
        <text>L-threonyl-[protein] + ATP = O-phospho-L-threonyl-[protein] + ADP + H(+)</text>
        <dbReference type="Rhea" id="RHEA:46608"/>
        <dbReference type="Rhea" id="RHEA-COMP:11060"/>
        <dbReference type="Rhea" id="RHEA-COMP:11605"/>
        <dbReference type="ChEBI" id="CHEBI:15378"/>
        <dbReference type="ChEBI" id="CHEBI:30013"/>
        <dbReference type="ChEBI" id="CHEBI:30616"/>
        <dbReference type="ChEBI" id="CHEBI:61977"/>
        <dbReference type="ChEBI" id="CHEBI:456216"/>
        <dbReference type="EC" id="2.7.11.1"/>
    </reaction>
</comment>
<dbReference type="PANTHER" id="PTHR11139:SF9">
    <property type="entry name" value="SERINE_THREONINE-PROTEIN KINASE MTOR"/>
    <property type="match status" value="1"/>
</dbReference>
<gene>
    <name evidence="8" type="ORF">TRFO_04616</name>
</gene>
<comment type="similarity">
    <text evidence="1">Belongs to the PI3/PI4-kinase family.</text>
</comment>
<evidence type="ECO:0000256" key="2">
    <source>
        <dbReference type="ARBA" id="ARBA00022737"/>
    </source>
</evidence>
<dbReference type="PROSITE" id="PS51190">
    <property type="entry name" value="FATC"/>
    <property type="match status" value="1"/>
</dbReference>
<evidence type="ECO:0000259" key="5">
    <source>
        <dbReference type="PROSITE" id="PS50290"/>
    </source>
</evidence>
<comment type="catalytic activity">
    <reaction evidence="4">
        <text>L-seryl-[protein] + ATP = O-phospho-L-seryl-[protein] + ADP + H(+)</text>
        <dbReference type="Rhea" id="RHEA:17989"/>
        <dbReference type="Rhea" id="RHEA-COMP:9863"/>
        <dbReference type="Rhea" id="RHEA-COMP:11604"/>
        <dbReference type="ChEBI" id="CHEBI:15378"/>
        <dbReference type="ChEBI" id="CHEBI:29999"/>
        <dbReference type="ChEBI" id="CHEBI:30616"/>
        <dbReference type="ChEBI" id="CHEBI:83421"/>
        <dbReference type="ChEBI" id="CHEBI:456216"/>
        <dbReference type="EC" id="2.7.11.1"/>
    </reaction>
</comment>
<dbReference type="PROSITE" id="PS51189">
    <property type="entry name" value="FAT"/>
    <property type="match status" value="1"/>
</dbReference>
<dbReference type="SMART" id="SM00146">
    <property type="entry name" value="PI3Kc"/>
    <property type="match status" value="1"/>
</dbReference>
<dbReference type="Gene3D" id="1.25.10.10">
    <property type="entry name" value="Leucine-rich Repeat Variant"/>
    <property type="match status" value="1"/>
</dbReference>
<evidence type="ECO:0000259" key="7">
    <source>
        <dbReference type="PROSITE" id="PS51190"/>
    </source>
</evidence>
<protein>
    <submittedName>
        <fullName evidence="8">PIKK family atypical protein kinase</fullName>
    </submittedName>
</protein>
<dbReference type="InterPro" id="IPR011009">
    <property type="entry name" value="Kinase-like_dom_sf"/>
</dbReference>
<evidence type="ECO:0000313" key="9">
    <source>
        <dbReference type="Proteomes" id="UP000179807"/>
    </source>
</evidence>
<dbReference type="Proteomes" id="UP000179807">
    <property type="component" value="Unassembled WGS sequence"/>
</dbReference>
<dbReference type="EMBL" id="MLAK01000649">
    <property type="protein sequence ID" value="OHT09053.1"/>
    <property type="molecule type" value="Genomic_DNA"/>
</dbReference>
<organism evidence="8 9">
    <name type="scientific">Tritrichomonas foetus</name>
    <dbReference type="NCBI Taxonomy" id="1144522"/>
    <lineage>
        <taxon>Eukaryota</taxon>
        <taxon>Metamonada</taxon>
        <taxon>Parabasalia</taxon>
        <taxon>Tritrichomonadida</taxon>
        <taxon>Tritrichomonadidae</taxon>
        <taxon>Tritrichomonas</taxon>
    </lineage>
</organism>